<reference evidence="3" key="1">
    <citation type="journal article" date="2020" name="Stud. Mycol.">
        <title>101 Dothideomycetes genomes: a test case for predicting lifestyles and emergence of pathogens.</title>
        <authorList>
            <person name="Haridas S."/>
            <person name="Albert R."/>
            <person name="Binder M."/>
            <person name="Bloem J."/>
            <person name="Labutti K."/>
            <person name="Salamov A."/>
            <person name="Andreopoulos B."/>
            <person name="Baker S."/>
            <person name="Barry K."/>
            <person name="Bills G."/>
            <person name="Bluhm B."/>
            <person name="Cannon C."/>
            <person name="Castanera R."/>
            <person name="Culley D."/>
            <person name="Daum C."/>
            <person name="Ezra D."/>
            <person name="Gonzalez J."/>
            <person name="Henrissat B."/>
            <person name="Kuo A."/>
            <person name="Liang C."/>
            <person name="Lipzen A."/>
            <person name="Lutzoni F."/>
            <person name="Magnuson J."/>
            <person name="Mondo S."/>
            <person name="Nolan M."/>
            <person name="Ohm R."/>
            <person name="Pangilinan J."/>
            <person name="Park H.-J."/>
            <person name="Ramirez L."/>
            <person name="Alfaro M."/>
            <person name="Sun H."/>
            <person name="Tritt A."/>
            <person name="Yoshinaga Y."/>
            <person name="Zwiers L.-H."/>
            <person name="Turgeon B."/>
            <person name="Goodwin S."/>
            <person name="Spatafora J."/>
            <person name="Crous P."/>
            <person name="Grigoriev I."/>
        </authorList>
    </citation>
    <scope>NUCLEOTIDE SEQUENCE</scope>
    <source>
        <strain evidence="3">CBS 115976</strain>
    </source>
</reference>
<protein>
    <submittedName>
        <fullName evidence="3">Uncharacterized protein</fullName>
    </submittedName>
</protein>
<keyword evidence="4" id="KW-1185">Reference proteome</keyword>
<proteinExistence type="predicted"/>
<gene>
    <name evidence="3" type="ORF">BT63DRAFT_230221</name>
</gene>
<dbReference type="AlphaFoldDB" id="A0A6A6UGV3"/>
<feature type="compositionally biased region" description="Basic and acidic residues" evidence="1">
    <location>
        <begin position="348"/>
        <end position="359"/>
    </location>
</feature>
<accession>A0A6A6UGV3</accession>
<feature type="region of interest" description="Disordered" evidence="1">
    <location>
        <begin position="133"/>
        <end position="178"/>
    </location>
</feature>
<feature type="compositionally biased region" description="Basic and acidic residues" evidence="1">
    <location>
        <begin position="87"/>
        <end position="116"/>
    </location>
</feature>
<organism evidence="3 4">
    <name type="scientific">Microthyrium microscopicum</name>
    <dbReference type="NCBI Taxonomy" id="703497"/>
    <lineage>
        <taxon>Eukaryota</taxon>
        <taxon>Fungi</taxon>
        <taxon>Dikarya</taxon>
        <taxon>Ascomycota</taxon>
        <taxon>Pezizomycotina</taxon>
        <taxon>Dothideomycetes</taxon>
        <taxon>Dothideomycetes incertae sedis</taxon>
        <taxon>Microthyriales</taxon>
        <taxon>Microthyriaceae</taxon>
        <taxon>Microthyrium</taxon>
    </lineage>
</organism>
<name>A0A6A6UGV3_9PEZI</name>
<keyword evidence="2" id="KW-0472">Membrane</keyword>
<evidence type="ECO:0000256" key="1">
    <source>
        <dbReference type="SAM" id="MobiDB-lite"/>
    </source>
</evidence>
<keyword evidence="2" id="KW-1133">Transmembrane helix</keyword>
<sequence>MPLGNSVTVINKGGKIVSNGKQLGALWNEAKAAYRSKKVELRTARNAEYEEKRARHMLKGVSLSDEHLPKRASSHAGSHRSHRSRHASNERRASHQHGPSDRPHHTKRPDMVDRGYTDSTYANDVVYAHPAQPPAFEAPERGLTRRNTSPARPTSSRSYDEHLAYGTLPPPLPMRPSETEHELKGQMSKLNQLLEEANCLQYTATSMIEHLQKNPEALAAVGLTLAEISQLTRRVAPSALLTMKTAFPAVIALLASPEFLIAGGVAVGVTVVMLGGYKIIKRIKANKALENADETTELRELEELSSIEQWRRGIAEAAATSEGTSVDGEFITPHASQRLLDEGVLQPEDFKPKVADRARSTRSGGHRRKSTGSVKSESTGRSGRRHSQHHSHHKTRSHTSMDGESKSGDNVKVGKRKTALSGIKMLFAGKTPPQPVPS</sequence>
<keyword evidence="2" id="KW-0812">Transmembrane</keyword>
<feature type="region of interest" description="Disordered" evidence="1">
    <location>
        <begin position="58"/>
        <end position="117"/>
    </location>
</feature>
<feature type="compositionally biased region" description="Basic residues" evidence="1">
    <location>
        <begin position="382"/>
        <end position="397"/>
    </location>
</feature>
<evidence type="ECO:0000256" key="2">
    <source>
        <dbReference type="SAM" id="Phobius"/>
    </source>
</evidence>
<feature type="compositionally biased region" description="Basic and acidic residues" evidence="1">
    <location>
        <begin position="399"/>
        <end position="409"/>
    </location>
</feature>
<feature type="compositionally biased region" description="Basic residues" evidence="1">
    <location>
        <begin position="70"/>
        <end position="86"/>
    </location>
</feature>
<evidence type="ECO:0000313" key="3">
    <source>
        <dbReference type="EMBL" id="KAF2670114.1"/>
    </source>
</evidence>
<dbReference type="EMBL" id="MU004234">
    <property type="protein sequence ID" value="KAF2670114.1"/>
    <property type="molecule type" value="Genomic_DNA"/>
</dbReference>
<feature type="transmembrane region" description="Helical" evidence="2">
    <location>
        <begin position="260"/>
        <end position="280"/>
    </location>
</feature>
<dbReference type="OrthoDB" id="5402307at2759"/>
<feature type="region of interest" description="Disordered" evidence="1">
    <location>
        <begin position="341"/>
        <end position="438"/>
    </location>
</feature>
<dbReference type="Proteomes" id="UP000799302">
    <property type="component" value="Unassembled WGS sequence"/>
</dbReference>
<feature type="compositionally biased region" description="Polar residues" evidence="1">
    <location>
        <begin position="145"/>
        <end position="157"/>
    </location>
</feature>
<evidence type="ECO:0000313" key="4">
    <source>
        <dbReference type="Proteomes" id="UP000799302"/>
    </source>
</evidence>